<feature type="compositionally biased region" description="Polar residues" evidence="1">
    <location>
        <begin position="214"/>
        <end position="224"/>
    </location>
</feature>
<dbReference type="PANTHER" id="PTHR21551:SF24">
    <property type="entry name" value="PROTEIN PAT1 HOMOLOG 2"/>
    <property type="match status" value="1"/>
</dbReference>
<dbReference type="AlphaFoldDB" id="A0AAV3RE86"/>
<dbReference type="GO" id="GO:0003723">
    <property type="term" value="F:RNA binding"/>
    <property type="evidence" value="ECO:0007669"/>
    <property type="project" value="TreeGrafter"/>
</dbReference>
<dbReference type="PANTHER" id="PTHR21551">
    <property type="entry name" value="TOPOISOMERASE II-ASSOCIATED PROTEIN PAT1"/>
    <property type="match status" value="1"/>
</dbReference>
<comment type="caution">
    <text evidence="3">The sequence shown here is derived from an EMBL/GenBank/DDBJ whole genome shotgun (WGS) entry which is preliminary data.</text>
</comment>
<organism evidence="3 4">
    <name type="scientific">Lithospermum erythrorhizon</name>
    <name type="common">Purple gromwell</name>
    <name type="synonym">Lithospermum officinale var. erythrorhizon</name>
    <dbReference type="NCBI Taxonomy" id="34254"/>
    <lineage>
        <taxon>Eukaryota</taxon>
        <taxon>Viridiplantae</taxon>
        <taxon>Streptophyta</taxon>
        <taxon>Embryophyta</taxon>
        <taxon>Tracheophyta</taxon>
        <taxon>Spermatophyta</taxon>
        <taxon>Magnoliopsida</taxon>
        <taxon>eudicotyledons</taxon>
        <taxon>Gunneridae</taxon>
        <taxon>Pentapetalae</taxon>
        <taxon>asterids</taxon>
        <taxon>lamiids</taxon>
        <taxon>Boraginales</taxon>
        <taxon>Boraginaceae</taxon>
        <taxon>Boraginoideae</taxon>
        <taxon>Lithospermeae</taxon>
        <taxon>Lithospermum</taxon>
    </lineage>
</organism>
<dbReference type="EMBL" id="BAABME010008229">
    <property type="protein sequence ID" value="GAA0172662.1"/>
    <property type="molecule type" value="Genomic_DNA"/>
</dbReference>
<feature type="chain" id="PRO_5043517369" evidence="2">
    <location>
        <begin position="18"/>
        <end position="866"/>
    </location>
</feature>
<dbReference type="InterPro" id="IPR039900">
    <property type="entry name" value="Pat1-like"/>
</dbReference>
<keyword evidence="4" id="KW-1185">Reference proteome</keyword>
<dbReference type="Proteomes" id="UP001454036">
    <property type="component" value="Unassembled WGS sequence"/>
</dbReference>
<sequence>MCCFCVCLLTLLNTSLLHKFQNFSPINCQFPWFEERVIIMERSNSKDFKDLGDGSGSFSGNTTFDASQYAFFGCKDVLEDVALGGMEEDDCSSSVPFLGGFGGEDEVHEYHLFDKDEGAGVGSLSDLDDLATTFAKLNRVVTGPKHPGVIGDRGSGSFSRESSYSAAEWASETDFPDWLEHHISDPECYQDRHKWSSQPHVASLPSPEVKPLYRTSSYPQQQPQLQHYSSEPILGLNSSFSPYSPGSRSQQASPRSHSFQLNISSLVGGSHSPFSSQNISLSNSNLHRSGLPLEFHHSGNMSQLTTPDLSVGARQQPHWSSHPALLHADHSGLLNSISQQHFSLQNGMLSPQLMSMHQQQQLQQQLQQSRMHLSIQQSLPPVSALRSQLYSSFPSPSHLNKYGSGELRDPKPKSFHKSRNSVRFSQQGADSGLQRNDSTHPPFRSKYMTAEEIESILKIQHSATHGNDPYVDDHYHQARLAKKSSETRSKHRFCPAKLKEAHSRSRNSTETVPHYQVDAQGRVSFSSIRRPRALLDVSPPSSACGDGNSELMEKPLEQEPMLATRIMVEDGLCLLLDVDDIDRFLHFNQPQDGGGNFRRKRHLLLEGLATSLQLVDPLGKSSNPVGLAPKDDIVFLRLATLPKGRKLISRYLKLLFPGGELARIVCMAIFRHLRFLFGGLPSDPEAAKTITDMAKSVSTCISGMDLNSLSACLAAVVCSSEQPPLRPLGSPAGDGASIILKAVLERASTLVNDSHVASNYTTPNSALWQASFDAFFGLLTNYCVSKYDSIVQSVYSQANTDVTDLEAARAVSREMPVELLRASLPHTNEHQRKLLLNFAQRSMPVTAVGVHGASSGQINPESVEIS</sequence>
<keyword evidence="2" id="KW-0732">Signal</keyword>
<feature type="region of interest" description="Disordered" evidence="1">
    <location>
        <begin position="199"/>
        <end position="224"/>
    </location>
</feature>
<name>A0AAV3RE86_LITER</name>
<dbReference type="GO" id="GO:0000932">
    <property type="term" value="C:P-body"/>
    <property type="evidence" value="ECO:0007669"/>
    <property type="project" value="TreeGrafter"/>
</dbReference>
<evidence type="ECO:0000256" key="1">
    <source>
        <dbReference type="SAM" id="MobiDB-lite"/>
    </source>
</evidence>
<reference evidence="3 4" key="1">
    <citation type="submission" date="2024-01" db="EMBL/GenBank/DDBJ databases">
        <title>The complete chloroplast genome sequence of Lithospermum erythrorhizon: insights into the phylogenetic relationship among Boraginaceae species and the maternal lineages of purple gromwells.</title>
        <authorList>
            <person name="Okada T."/>
            <person name="Watanabe K."/>
        </authorList>
    </citation>
    <scope>NUCLEOTIDE SEQUENCE [LARGE SCALE GENOMIC DNA]</scope>
</reference>
<feature type="signal peptide" evidence="2">
    <location>
        <begin position="1"/>
        <end position="17"/>
    </location>
</feature>
<feature type="compositionally biased region" description="Polar residues" evidence="1">
    <location>
        <begin position="421"/>
        <end position="436"/>
    </location>
</feature>
<accession>A0AAV3RE86</accession>
<evidence type="ECO:0000313" key="3">
    <source>
        <dbReference type="EMBL" id="GAA0172662.1"/>
    </source>
</evidence>
<dbReference type="GO" id="GO:0033962">
    <property type="term" value="P:P-body assembly"/>
    <property type="evidence" value="ECO:0007669"/>
    <property type="project" value="TreeGrafter"/>
</dbReference>
<protein>
    <submittedName>
        <fullName evidence="3">RNA processing factor</fullName>
    </submittedName>
</protein>
<proteinExistence type="predicted"/>
<evidence type="ECO:0000313" key="4">
    <source>
        <dbReference type="Proteomes" id="UP001454036"/>
    </source>
</evidence>
<dbReference type="GO" id="GO:0000290">
    <property type="term" value="P:deadenylation-dependent decapping of nuclear-transcribed mRNA"/>
    <property type="evidence" value="ECO:0007669"/>
    <property type="project" value="InterPro"/>
</dbReference>
<evidence type="ECO:0000256" key="2">
    <source>
        <dbReference type="SAM" id="SignalP"/>
    </source>
</evidence>
<feature type="region of interest" description="Disordered" evidence="1">
    <location>
        <begin position="395"/>
        <end position="443"/>
    </location>
</feature>
<gene>
    <name evidence="3" type="ORF">LIER_26444</name>
</gene>